<dbReference type="STRING" id="5888.A0BYC7"/>
<dbReference type="GO" id="GO:0071013">
    <property type="term" value="C:catalytic step 2 spliceosome"/>
    <property type="evidence" value="ECO:0000318"/>
    <property type="project" value="GO_Central"/>
</dbReference>
<dbReference type="InterPro" id="IPR001683">
    <property type="entry name" value="PX_dom"/>
</dbReference>
<dbReference type="RefSeq" id="XP_001430942.1">
    <property type="nucleotide sequence ID" value="XM_001430905.1"/>
</dbReference>
<keyword evidence="1 3" id="KW-0853">WD repeat</keyword>
<dbReference type="OMA" id="HVISHRN"/>
<evidence type="ECO:0000256" key="4">
    <source>
        <dbReference type="SAM" id="MobiDB-lite"/>
    </source>
</evidence>
<feature type="domain" description="PX" evidence="5">
    <location>
        <begin position="11"/>
        <end position="126"/>
    </location>
</feature>
<dbReference type="SUPFAM" id="SSF50978">
    <property type="entry name" value="WD40 repeat-like"/>
    <property type="match status" value="1"/>
</dbReference>
<dbReference type="Gene3D" id="2.130.10.10">
    <property type="entry name" value="YVTN repeat-like/Quinoprotein amine dehydrogenase"/>
    <property type="match status" value="1"/>
</dbReference>
<protein>
    <recommendedName>
        <fullName evidence="5">PX domain-containing protein</fullName>
    </recommendedName>
</protein>
<accession>A0BYC7</accession>
<dbReference type="CDD" id="cd06093">
    <property type="entry name" value="PX_domain"/>
    <property type="match status" value="1"/>
</dbReference>
<dbReference type="Pfam" id="PF00400">
    <property type="entry name" value="WD40"/>
    <property type="match status" value="1"/>
</dbReference>
<dbReference type="PANTHER" id="PTHR44006">
    <property type="entry name" value="U5 SMALL NUCLEAR RIBONUCLEOPROTEIN 40 KDA PROTEIN"/>
    <property type="match status" value="1"/>
</dbReference>
<keyword evidence="2" id="KW-0677">Repeat</keyword>
<dbReference type="PROSITE" id="PS50082">
    <property type="entry name" value="WD_REPEATS_2"/>
    <property type="match status" value="1"/>
</dbReference>
<dbReference type="PROSITE" id="PS50195">
    <property type="entry name" value="PX"/>
    <property type="match status" value="1"/>
</dbReference>
<dbReference type="Proteomes" id="UP000000600">
    <property type="component" value="Unassembled WGS sequence"/>
</dbReference>
<dbReference type="EMBL" id="CT868027">
    <property type="protein sequence ID" value="CAK63544.1"/>
    <property type="molecule type" value="Genomic_DNA"/>
</dbReference>
<dbReference type="SMART" id="SM00312">
    <property type="entry name" value="PX"/>
    <property type="match status" value="1"/>
</dbReference>
<evidence type="ECO:0000256" key="2">
    <source>
        <dbReference type="ARBA" id="ARBA00022737"/>
    </source>
</evidence>
<feature type="repeat" description="WD" evidence="3">
    <location>
        <begin position="433"/>
        <end position="465"/>
    </location>
</feature>
<dbReference type="InterPro" id="IPR052234">
    <property type="entry name" value="U5_snRNP_Component"/>
</dbReference>
<dbReference type="InterPro" id="IPR036322">
    <property type="entry name" value="WD40_repeat_dom_sf"/>
</dbReference>
<evidence type="ECO:0000313" key="6">
    <source>
        <dbReference type="EMBL" id="CAK63544.1"/>
    </source>
</evidence>
<keyword evidence="7" id="KW-1185">Reference proteome</keyword>
<gene>
    <name evidence="6" type="ORF">GSPATT00033397001</name>
</gene>
<reference evidence="6 7" key="1">
    <citation type="journal article" date="2006" name="Nature">
        <title>Global trends of whole-genome duplications revealed by the ciliate Paramecium tetraurelia.</title>
        <authorList>
            <consortium name="Genoscope"/>
            <person name="Aury J.-M."/>
            <person name="Jaillon O."/>
            <person name="Duret L."/>
            <person name="Noel B."/>
            <person name="Jubin C."/>
            <person name="Porcel B.M."/>
            <person name="Segurens B."/>
            <person name="Daubin V."/>
            <person name="Anthouard V."/>
            <person name="Aiach N."/>
            <person name="Arnaiz O."/>
            <person name="Billaut A."/>
            <person name="Beisson J."/>
            <person name="Blanc I."/>
            <person name="Bouhouche K."/>
            <person name="Camara F."/>
            <person name="Duharcourt S."/>
            <person name="Guigo R."/>
            <person name="Gogendeau D."/>
            <person name="Katinka M."/>
            <person name="Keller A.-M."/>
            <person name="Kissmehl R."/>
            <person name="Klotz C."/>
            <person name="Koll F."/>
            <person name="Le Moue A."/>
            <person name="Lepere C."/>
            <person name="Malinsky S."/>
            <person name="Nowacki M."/>
            <person name="Nowak J.K."/>
            <person name="Plattner H."/>
            <person name="Poulain J."/>
            <person name="Ruiz F."/>
            <person name="Serrano V."/>
            <person name="Zagulski M."/>
            <person name="Dessen P."/>
            <person name="Betermier M."/>
            <person name="Weissenbach J."/>
            <person name="Scarpelli C."/>
            <person name="Schachter V."/>
            <person name="Sperling L."/>
            <person name="Meyer E."/>
            <person name="Cohen J."/>
            <person name="Wincker P."/>
        </authorList>
    </citation>
    <scope>NUCLEOTIDE SEQUENCE [LARGE SCALE GENOMIC DNA]</scope>
    <source>
        <strain evidence="6 7">Stock d4-2</strain>
    </source>
</reference>
<dbReference type="Gene3D" id="3.30.1520.10">
    <property type="entry name" value="Phox-like domain"/>
    <property type="match status" value="1"/>
</dbReference>
<dbReference type="PANTHER" id="PTHR44006:SF1">
    <property type="entry name" value="U5 SMALL NUCLEAR RIBONUCLEOPROTEIN 40 KDA PROTEIN"/>
    <property type="match status" value="1"/>
</dbReference>
<dbReference type="GO" id="GO:0035091">
    <property type="term" value="F:phosphatidylinositol binding"/>
    <property type="evidence" value="ECO:0007669"/>
    <property type="project" value="InterPro"/>
</dbReference>
<dbReference type="InterPro" id="IPR015943">
    <property type="entry name" value="WD40/YVTN_repeat-like_dom_sf"/>
</dbReference>
<evidence type="ECO:0000256" key="1">
    <source>
        <dbReference type="ARBA" id="ARBA00022574"/>
    </source>
</evidence>
<feature type="region of interest" description="Disordered" evidence="4">
    <location>
        <begin position="516"/>
        <end position="537"/>
    </location>
</feature>
<proteinExistence type="predicted"/>
<dbReference type="SUPFAM" id="SSF64268">
    <property type="entry name" value="PX domain"/>
    <property type="match status" value="1"/>
</dbReference>
<dbReference type="SMART" id="SM00320">
    <property type="entry name" value="WD40"/>
    <property type="match status" value="4"/>
</dbReference>
<dbReference type="Pfam" id="PF00787">
    <property type="entry name" value="PX"/>
    <property type="match status" value="1"/>
</dbReference>
<evidence type="ECO:0000313" key="7">
    <source>
        <dbReference type="Proteomes" id="UP000000600"/>
    </source>
</evidence>
<dbReference type="eggNOG" id="KOG1409">
    <property type="taxonomic scope" value="Eukaryota"/>
</dbReference>
<dbReference type="InterPro" id="IPR001680">
    <property type="entry name" value="WD40_rpt"/>
</dbReference>
<sequence>MHPNSPIQVIDNEQTKAHVISHRNDPNESAIYYTIQILDKTGDNWKIDRRFSQFEELLKKLKVFFGEQLPSLPKKKYITFLFGRSIEDIEKRKIGLDQFVQDLVNRPEIVASSPFTEFFEIDKNANEIVVNPPQLLYELKEFQLGVRDFILNTESGLMFVLASNCSVINRIDAYLTNMKAPWEFKKDEEAQLAVGSVECWHQTLNGEYKKLWAKVYNSQAITCYWDHIASVLLIGLDSGQINQLIVLEQEGFQRYSDSQEYEQHKSRIMGLYYDRRNKYMHSISKDRRYKVFNLRMKDLVADFMPDQYELTSLLASDERRKVFIGDRHGQIFIYDIEKQMPSYMIKIVTNQLFLRGLFIDHQRNYLFSISHENGVILIIDIQNPGQEQFAKQITSLNGKPKSREICWSSKRGEIYVGNIDGTVTIWDARNSNQLSHDLDITKVHWLEEERKLVTASKDKRIKVWQFPQFWRDPKVMEKEHQIEHSITFKKLRESLFQNQKVQIDINQEDNEENGMILWDQPQKKYSGNSFEDQTELK</sequence>
<dbReference type="OrthoDB" id="10254720at2759"/>
<dbReference type="PROSITE" id="PS50294">
    <property type="entry name" value="WD_REPEATS_REGION"/>
    <property type="match status" value="1"/>
</dbReference>
<name>A0BYC7_PARTE</name>
<organism evidence="6 7">
    <name type="scientific">Paramecium tetraurelia</name>
    <dbReference type="NCBI Taxonomy" id="5888"/>
    <lineage>
        <taxon>Eukaryota</taxon>
        <taxon>Sar</taxon>
        <taxon>Alveolata</taxon>
        <taxon>Ciliophora</taxon>
        <taxon>Intramacronucleata</taxon>
        <taxon>Oligohymenophorea</taxon>
        <taxon>Peniculida</taxon>
        <taxon>Parameciidae</taxon>
        <taxon>Paramecium</taxon>
    </lineage>
</organism>
<evidence type="ECO:0000259" key="5">
    <source>
        <dbReference type="PROSITE" id="PS50195"/>
    </source>
</evidence>
<dbReference type="AlphaFoldDB" id="A0BYC7"/>
<evidence type="ECO:0000256" key="3">
    <source>
        <dbReference type="PROSITE-ProRule" id="PRU00221"/>
    </source>
</evidence>
<dbReference type="InParanoid" id="A0BYC7"/>
<dbReference type="InterPro" id="IPR036871">
    <property type="entry name" value="PX_dom_sf"/>
</dbReference>
<dbReference type="HOGENOM" id="CLU_528376_0_0_1"/>
<dbReference type="KEGG" id="ptm:GSPATT00033397001"/>
<dbReference type="GeneID" id="5016727"/>